<proteinExistence type="predicted"/>
<evidence type="ECO:0000313" key="3">
    <source>
        <dbReference type="Proteomes" id="UP000030645"/>
    </source>
</evidence>
<evidence type="ECO:0000256" key="1">
    <source>
        <dbReference type="SAM" id="MobiDB-lite"/>
    </source>
</evidence>
<evidence type="ECO:0000313" key="2">
    <source>
        <dbReference type="EMBL" id="EXB54598.1"/>
    </source>
</evidence>
<dbReference type="Proteomes" id="UP000030645">
    <property type="component" value="Unassembled WGS sequence"/>
</dbReference>
<dbReference type="EMBL" id="KE344192">
    <property type="protein sequence ID" value="EXB54598.1"/>
    <property type="molecule type" value="Genomic_DNA"/>
</dbReference>
<name>W9RGS3_9ROSA</name>
<reference evidence="3" key="1">
    <citation type="submission" date="2013-01" db="EMBL/GenBank/DDBJ databases">
        <title>Draft Genome Sequence of a Mulberry Tree, Morus notabilis C.K. Schneid.</title>
        <authorList>
            <person name="He N."/>
            <person name="Zhao S."/>
        </authorList>
    </citation>
    <scope>NUCLEOTIDE SEQUENCE</scope>
</reference>
<sequence>MVMGGFRQPRCRQICVRVEEDDLFVGGTGRRQFGQGMTAEKTQVHQNNEGAGSGSKKDNGAEGGSWSWLKIMVMGLG</sequence>
<feature type="compositionally biased region" description="Polar residues" evidence="1">
    <location>
        <begin position="40"/>
        <end position="50"/>
    </location>
</feature>
<feature type="region of interest" description="Disordered" evidence="1">
    <location>
        <begin position="30"/>
        <end position="63"/>
    </location>
</feature>
<dbReference type="AlphaFoldDB" id="W9RGS3"/>
<protein>
    <submittedName>
        <fullName evidence="2">Uncharacterized protein</fullName>
    </submittedName>
</protein>
<organism evidence="2 3">
    <name type="scientific">Morus notabilis</name>
    <dbReference type="NCBI Taxonomy" id="981085"/>
    <lineage>
        <taxon>Eukaryota</taxon>
        <taxon>Viridiplantae</taxon>
        <taxon>Streptophyta</taxon>
        <taxon>Embryophyta</taxon>
        <taxon>Tracheophyta</taxon>
        <taxon>Spermatophyta</taxon>
        <taxon>Magnoliopsida</taxon>
        <taxon>eudicotyledons</taxon>
        <taxon>Gunneridae</taxon>
        <taxon>Pentapetalae</taxon>
        <taxon>rosids</taxon>
        <taxon>fabids</taxon>
        <taxon>Rosales</taxon>
        <taxon>Moraceae</taxon>
        <taxon>Moreae</taxon>
        <taxon>Morus</taxon>
    </lineage>
</organism>
<gene>
    <name evidence="2" type="ORF">L484_019168</name>
</gene>
<keyword evidence="3" id="KW-1185">Reference proteome</keyword>
<accession>W9RGS3</accession>